<gene>
    <name evidence="1" type="ORF">HR057_15390</name>
</gene>
<comment type="caution">
    <text evidence="1">The sequence shown here is derived from an EMBL/GenBank/DDBJ whole genome shotgun (WGS) entry which is preliminary data.</text>
</comment>
<organism evidence="1 2">
    <name type="scientific">Calidifontibacillus erzurumensis</name>
    <dbReference type="NCBI Taxonomy" id="2741433"/>
    <lineage>
        <taxon>Bacteria</taxon>
        <taxon>Bacillati</taxon>
        <taxon>Bacillota</taxon>
        <taxon>Bacilli</taxon>
        <taxon>Bacillales</taxon>
        <taxon>Bacillaceae</taxon>
        <taxon>Calidifontibacillus/Schinkia group</taxon>
        <taxon>Calidifontibacillus</taxon>
    </lineage>
</organism>
<protein>
    <recommendedName>
        <fullName evidence="3">Lipoprotein</fullName>
    </recommendedName>
</protein>
<evidence type="ECO:0008006" key="3">
    <source>
        <dbReference type="Google" id="ProtNLM"/>
    </source>
</evidence>
<dbReference type="Proteomes" id="UP000625804">
    <property type="component" value="Unassembled WGS sequence"/>
</dbReference>
<dbReference type="AlphaFoldDB" id="A0A8J8GJW1"/>
<dbReference type="PROSITE" id="PS51257">
    <property type="entry name" value="PROKAR_LIPOPROTEIN"/>
    <property type="match status" value="1"/>
</dbReference>
<sequence>MKWSGILTIILLTSFFFVSACEQPISKDATLYKGKALRIIVIGNMPVIREEQVRFKEMTFESLYNADLNSYDAVFIMPDYLSEAANIKNKKIYRQSKIPIFFIGTKASYLPFITFTESENELSYEDYVKRINDDENFVVGILYTEDYLQSWKFCYGNSIKNLSREADELRIYSDVFRVIESLEYMNTEVPVRDNFKIVTY</sequence>
<accession>A0A8J8GJW1</accession>
<reference evidence="1" key="1">
    <citation type="submission" date="2020-06" db="EMBL/GenBank/DDBJ databases">
        <title>A novel thermopfilic bacterium from Erzurum, Turkey.</title>
        <authorList>
            <person name="Adiguzel A."/>
            <person name="Ay H."/>
            <person name="Baltaci M.O."/>
        </authorList>
    </citation>
    <scope>NUCLEOTIDE SEQUENCE</scope>
    <source>
        <strain evidence="1">P2</strain>
    </source>
</reference>
<evidence type="ECO:0000313" key="1">
    <source>
        <dbReference type="EMBL" id="NSL53128.1"/>
    </source>
</evidence>
<keyword evidence="2" id="KW-1185">Reference proteome</keyword>
<name>A0A8J8GJW1_9BACI</name>
<proteinExistence type="predicted"/>
<dbReference type="RefSeq" id="WP_173732330.1">
    <property type="nucleotide sequence ID" value="NZ_JABTTE010000029.1"/>
</dbReference>
<evidence type="ECO:0000313" key="2">
    <source>
        <dbReference type="Proteomes" id="UP000625804"/>
    </source>
</evidence>
<dbReference type="EMBL" id="JABTTE010000029">
    <property type="protein sequence ID" value="NSL53128.1"/>
    <property type="molecule type" value="Genomic_DNA"/>
</dbReference>